<accession>A0A6A5ZQN4</accession>
<gene>
    <name evidence="12" type="ORF">BDV96DRAFT_640954</name>
</gene>
<evidence type="ECO:0000256" key="3">
    <source>
        <dbReference type="ARBA" id="ARBA00004286"/>
    </source>
</evidence>
<comment type="subcellular location">
    <subcellularLocation>
        <location evidence="3">Chromosome</location>
    </subcellularLocation>
    <subcellularLocation>
        <location evidence="2">Nucleus</location>
    </subcellularLocation>
</comment>
<dbReference type="GO" id="GO:0005634">
    <property type="term" value="C:nucleus"/>
    <property type="evidence" value="ECO:0007669"/>
    <property type="project" value="UniProtKB-SubCell"/>
</dbReference>
<dbReference type="GO" id="GO:0000786">
    <property type="term" value="C:nucleosome"/>
    <property type="evidence" value="ECO:0007669"/>
    <property type="project" value="UniProtKB-KW"/>
</dbReference>
<dbReference type="InterPro" id="IPR009072">
    <property type="entry name" value="Histone-fold"/>
</dbReference>
<name>A0A6A5ZQN4_9PLEO</name>
<protein>
    <recommendedName>
        <fullName evidence="10">Histone H4</fullName>
    </recommendedName>
</protein>
<dbReference type="InterPro" id="IPR019809">
    <property type="entry name" value="Histone_H4_CS"/>
</dbReference>
<keyword evidence="7 10" id="KW-0238">DNA-binding</keyword>
<evidence type="ECO:0000256" key="10">
    <source>
        <dbReference type="RuleBase" id="RU000528"/>
    </source>
</evidence>
<dbReference type="SUPFAM" id="SSF47113">
    <property type="entry name" value="Histone-fold"/>
    <property type="match status" value="1"/>
</dbReference>
<evidence type="ECO:0000256" key="9">
    <source>
        <dbReference type="ARBA" id="ARBA00023269"/>
    </source>
</evidence>
<organism evidence="12 13">
    <name type="scientific">Lophiotrema nucula</name>
    <dbReference type="NCBI Taxonomy" id="690887"/>
    <lineage>
        <taxon>Eukaryota</taxon>
        <taxon>Fungi</taxon>
        <taxon>Dikarya</taxon>
        <taxon>Ascomycota</taxon>
        <taxon>Pezizomycotina</taxon>
        <taxon>Dothideomycetes</taxon>
        <taxon>Pleosporomycetidae</taxon>
        <taxon>Pleosporales</taxon>
        <taxon>Lophiotremataceae</taxon>
        <taxon>Lophiotrema</taxon>
    </lineage>
</organism>
<reference evidence="12" key="1">
    <citation type="journal article" date="2020" name="Stud. Mycol.">
        <title>101 Dothideomycetes genomes: a test case for predicting lifestyles and emergence of pathogens.</title>
        <authorList>
            <person name="Haridas S."/>
            <person name="Albert R."/>
            <person name="Binder M."/>
            <person name="Bloem J."/>
            <person name="Labutti K."/>
            <person name="Salamov A."/>
            <person name="Andreopoulos B."/>
            <person name="Baker S."/>
            <person name="Barry K."/>
            <person name="Bills G."/>
            <person name="Bluhm B."/>
            <person name="Cannon C."/>
            <person name="Castanera R."/>
            <person name="Culley D."/>
            <person name="Daum C."/>
            <person name="Ezra D."/>
            <person name="Gonzalez J."/>
            <person name="Henrissat B."/>
            <person name="Kuo A."/>
            <person name="Liang C."/>
            <person name="Lipzen A."/>
            <person name="Lutzoni F."/>
            <person name="Magnuson J."/>
            <person name="Mondo S."/>
            <person name="Nolan M."/>
            <person name="Ohm R."/>
            <person name="Pangilinan J."/>
            <person name="Park H.-J."/>
            <person name="Ramirez L."/>
            <person name="Alfaro M."/>
            <person name="Sun H."/>
            <person name="Tritt A."/>
            <person name="Yoshinaga Y."/>
            <person name="Zwiers L.-H."/>
            <person name="Turgeon B."/>
            <person name="Goodwin S."/>
            <person name="Spatafora J."/>
            <person name="Crous P."/>
            <person name="Grigoriev I."/>
        </authorList>
    </citation>
    <scope>NUCLEOTIDE SEQUENCE</scope>
    <source>
        <strain evidence="12">CBS 627.86</strain>
    </source>
</reference>
<keyword evidence="8 10" id="KW-0539">Nucleus</keyword>
<dbReference type="Proteomes" id="UP000799770">
    <property type="component" value="Unassembled WGS sequence"/>
</dbReference>
<comment type="subunit">
    <text evidence="5 10">The nucleosome is a histone octamer containing two molecules each of H2A, H2B, H3 and H4 assembled in one H3-H4 heterotetramer and two H2A-H2B heterodimers. The octamer wraps approximately 147 bp of DNA.</text>
</comment>
<evidence type="ECO:0000313" key="12">
    <source>
        <dbReference type="EMBL" id="KAF2121566.1"/>
    </source>
</evidence>
<evidence type="ECO:0000256" key="7">
    <source>
        <dbReference type="ARBA" id="ARBA00023125"/>
    </source>
</evidence>
<feature type="region of interest" description="Disordered" evidence="11">
    <location>
        <begin position="1"/>
        <end position="55"/>
    </location>
</feature>
<comment type="function">
    <text evidence="1 10">Core component of nucleosome. Nucleosomes wrap and compact DNA into chromatin, limiting DNA accessibility to the cellular machineries which require DNA as a template. Histones thereby play a central role in transcription regulation, DNA repair, DNA replication and chromosomal stability. DNA accessibility is regulated via a complex set of post-translational modifications of histones, also called histone code, and nucleosome remodeling.</text>
</comment>
<dbReference type="GO" id="GO:0046982">
    <property type="term" value="F:protein heterodimerization activity"/>
    <property type="evidence" value="ECO:0007669"/>
    <property type="project" value="InterPro"/>
</dbReference>
<evidence type="ECO:0000256" key="11">
    <source>
        <dbReference type="SAM" id="MobiDB-lite"/>
    </source>
</evidence>
<dbReference type="Gene3D" id="1.10.20.10">
    <property type="entry name" value="Histone, subunit A"/>
    <property type="match status" value="1"/>
</dbReference>
<evidence type="ECO:0000313" key="13">
    <source>
        <dbReference type="Proteomes" id="UP000799770"/>
    </source>
</evidence>
<comment type="similarity">
    <text evidence="4 10">Belongs to the histone H4 family.</text>
</comment>
<dbReference type="GO" id="GO:0030527">
    <property type="term" value="F:structural constituent of chromatin"/>
    <property type="evidence" value="ECO:0007669"/>
    <property type="project" value="InterPro"/>
</dbReference>
<dbReference type="CDD" id="cd22912">
    <property type="entry name" value="HFD_H4"/>
    <property type="match status" value="1"/>
</dbReference>
<proteinExistence type="inferred from homology"/>
<keyword evidence="6 10" id="KW-0158">Chromosome</keyword>
<keyword evidence="9 10" id="KW-0544">Nucleosome core</keyword>
<evidence type="ECO:0000256" key="4">
    <source>
        <dbReference type="ARBA" id="ARBA00006564"/>
    </source>
</evidence>
<feature type="compositionally biased region" description="Gly residues" evidence="11">
    <location>
        <begin position="39"/>
        <end position="49"/>
    </location>
</feature>
<dbReference type="PROSITE" id="PS00047">
    <property type="entry name" value="HISTONE_H4"/>
    <property type="match status" value="1"/>
</dbReference>
<dbReference type="EMBL" id="ML977312">
    <property type="protein sequence ID" value="KAF2121566.1"/>
    <property type="molecule type" value="Genomic_DNA"/>
</dbReference>
<dbReference type="OrthoDB" id="3919494at2759"/>
<feature type="compositionally biased region" description="Polar residues" evidence="11">
    <location>
        <begin position="1"/>
        <end position="35"/>
    </location>
</feature>
<evidence type="ECO:0000256" key="6">
    <source>
        <dbReference type="ARBA" id="ARBA00022454"/>
    </source>
</evidence>
<evidence type="ECO:0000256" key="5">
    <source>
        <dbReference type="ARBA" id="ARBA00011538"/>
    </source>
</evidence>
<keyword evidence="13" id="KW-1185">Reference proteome</keyword>
<dbReference type="InterPro" id="IPR001951">
    <property type="entry name" value="Histone_H4"/>
</dbReference>
<dbReference type="SMART" id="SM00417">
    <property type="entry name" value="H4"/>
    <property type="match status" value="1"/>
</dbReference>
<sequence length="145" mass="16040">MAGGSSFSGYARFTPSQQYQRSSGVTGTPKQSRATQKGIGLGGKGLGKGKGAKRHKKVLRDNIQSVTKGDIRRLARRGGVKRISAMIYDDVRHALKQRLQVILRDIVAIVEYSGRQTVTVRDVIFTLNRIGQPIYGFDASYTRER</sequence>
<dbReference type="PANTHER" id="PTHR10484">
    <property type="entry name" value="HISTONE H4"/>
    <property type="match status" value="1"/>
</dbReference>
<dbReference type="PRINTS" id="PR00623">
    <property type="entry name" value="HISTONEH4"/>
</dbReference>
<evidence type="ECO:0000256" key="2">
    <source>
        <dbReference type="ARBA" id="ARBA00004123"/>
    </source>
</evidence>
<evidence type="ECO:0000256" key="1">
    <source>
        <dbReference type="ARBA" id="ARBA00002001"/>
    </source>
</evidence>
<dbReference type="AlphaFoldDB" id="A0A6A5ZQN4"/>
<dbReference type="FunFam" id="1.10.20.10:FF:000012">
    <property type="entry name" value="Histone H4"/>
    <property type="match status" value="1"/>
</dbReference>
<dbReference type="GO" id="GO:0003677">
    <property type="term" value="F:DNA binding"/>
    <property type="evidence" value="ECO:0007669"/>
    <property type="project" value="UniProtKB-KW"/>
</dbReference>
<evidence type="ECO:0000256" key="8">
    <source>
        <dbReference type="ARBA" id="ARBA00023242"/>
    </source>
</evidence>